<feature type="region of interest" description="Disordered" evidence="1">
    <location>
        <begin position="375"/>
        <end position="418"/>
    </location>
</feature>
<feature type="compositionally biased region" description="Acidic residues" evidence="1">
    <location>
        <begin position="1853"/>
        <end position="1864"/>
    </location>
</feature>
<dbReference type="Pfam" id="PF07727">
    <property type="entry name" value="RVT_2"/>
    <property type="match status" value="1"/>
</dbReference>
<feature type="region of interest" description="Disordered" evidence="1">
    <location>
        <begin position="1426"/>
        <end position="1477"/>
    </location>
</feature>
<feature type="compositionally biased region" description="Basic residues" evidence="1">
    <location>
        <begin position="500"/>
        <end position="512"/>
    </location>
</feature>
<feature type="region of interest" description="Disordered" evidence="1">
    <location>
        <begin position="1851"/>
        <end position="1882"/>
    </location>
</feature>
<organism evidence="3 4">
    <name type="scientific">Symbiodinium microadriaticum</name>
    <name type="common">Dinoflagellate</name>
    <name type="synonym">Zooxanthella microadriatica</name>
    <dbReference type="NCBI Taxonomy" id="2951"/>
    <lineage>
        <taxon>Eukaryota</taxon>
        <taxon>Sar</taxon>
        <taxon>Alveolata</taxon>
        <taxon>Dinophyceae</taxon>
        <taxon>Suessiales</taxon>
        <taxon>Symbiodiniaceae</taxon>
        <taxon>Symbiodinium</taxon>
    </lineage>
</organism>
<dbReference type="InterPro" id="IPR036397">
    <property type="entry name" value="RNaseH_sf"/>
</dbReference>
<keyword evidence="4" id="KW-1185">Reference proteome</keyword>
<feature type="region of interest" description="Disordered" evidence="1">
    <location>
        <begin position="1"/>
        <end position="55"/>
    </location>
</feature>
<feature type="region of interest" description="Disordered" evidence="1">
    <location>
        <begin position="499"/>
        <end position="576"/>
    </location>
</feature>
<feature type="compositionally biased region" description="Pro residues" evidence="1">
    <location>
        <begin position="725"/>
        <end position="734"/>
    </location>
</feature>
<evidence type="ECO:0000313" key="4">
    <source>
        <dbReference type="Proteomes" id="UP000186817"/>
    </source>
</evidence>
<dbReference type="OMA" id="HAHWARR"/>
<dbReference type="InterPro" id="IPR001584">
    <property type="entry name" value="Integrase_cat-core"/>
</dbReference>
<feature type="domain" description="Integrase catalytic" evidence="2">
    <location>
        <begin position="1531"/>
        <end position="1654"/>
    </location>
</feature>
<feature type="region of interest" description="Disordered" evidence="1">
    <location>
        <begin position="1064"/>
        <end position="1084"/>
    </location>
</feature>
<proteinExistence type="predicted"/>
<feature type="compositionally biased region" description="Basic and acidic residues" evidence="1">
    <location>
        <begin position="737"/>
        <end position="747"/>
    </location>
</feature>
<sequence length="2817" mass="310743">MAASMAEGTGAHERPVPDDPWDQGDPWSSEGQVQANANNSSPEVPPSSWSVLSQGVGPVPNGLPVSYGPMRAGCASQQVAPGVWPQDLGCGNGAAAPALPPSAPFWNAPMGPYSGCSRGSRAPFVFGIFFVGFFGAPAPGGDPGAPGGQDPDGNGPPSGRRSPAAGATAPSVSPSSSAGTSELRSLLRRRAREGTRPKSSIGSVKIEEFYVDRKKYRSWKRAIEAQTQLYQLEAQEVTMLVYLSTKGDARDVLDQLALSEYTCPGGDVVLWKLLDESYDETSCEQFERAERELQSYRRLPGQSIASYVAGMKRLKAQYVRVDPETVMSAKAWGQRLLNRASLGRRERLDVYYSAGGYDPVQIEAALRYRCATVHEDERRVPSSLPSSRSTTSSARSTAPSSTSSSPTKRSSSTTSRGFGFRKRNSVHVAGAELEDIEEEEDLDKMVVEGEFAEPDPDTEVPEEELDYEDEGHPLDEEDAFEEGTVDGETALEAFAAGWKAKGKQAAQRKARGWSKPGPSSTSSPSRSLADKKRSSTCASCGKTGHWRGDPCCPNVLSGRDPPHQPAAQRKPDTNRDVNFVNFTFVAGSPGPPAPQSKREWQVVGGEGEDELYIQTPGAQASEAPPRPMHDVRVSRGAIGKTHDKDTKVKLTPLEALAAVDNMTKEEKKHLRKWLQEEEDGGARQLPVAPDRRGYQDRGRGSDDVFGHPPAAAVPWPERDASLRVPAPPAPPALRLPPRKDERGRDKAKPVLQREMEEFRQALWERSWDGRRTCPSAASPVASVAQARCPHRFEDLVFSGNQHAHWARRKRCDLKHVLYFSERHGVMASTVVPSSPTQASPVFAAFGGTVGQVILDSGCRTAVAGTLWHEALQQHLRSKGILWETVEEDESFQFGAGAPEKSTCACLYPAGIFGQVDVIRMSCVAGAARECPGLVGPSELARWKVCFDFAGRSLSILGMTRDMVLSQTRHPALSIVDFPPGSDPWKAEGVKERAAVLRSDPHSFAFAAAPACDEAPSHENLLSGDRLPNEFFGDFGAEARRRRDQQWLDMLENDLGVKVIRELPDAEATGSEPNETDQEGAETASITSHEFGVLAASDEDTDDLSEEELVADVGGKPCFFHKTMRKKLRAAQGAIKKEFAGAGPRLSTTLPGPTEEPRHVRRPGPWRILEVFSVTMVVSLVAAARGWEAGEPLAAPNWNLYAPACQKEALEYYRRFDPDFLVVSWPSSVWTPGWSGGFGKDGPEQKGDMLWKERGLLAWVQDLVFLHRGRGGAILGENPMASRSWQEPLVVDTWAGLPRGHVDMCAFGLQRPAEEWGSQRPLYLRMPTQVAGQKEIVEKVARLCPRDHKHAPCLGGVCKDGHWRCVGDVPGCYPEAFAKSALDGAQQFLLNSGRRRRGDVFVSNPTFAEEQLVEDDQELLHDAPLTAAPRPEADEEQYSPSFDPEIDGNLTPPDPDYQPVPETTEGMNDELAGPPAKLAKEGKLERIDIVHRRLGHPPNETLVRMLQLGGASEEMIELARHFDCPVCRLGSQPRRPFAAKADSRAVSFGLSVHLDLKFQQDYKGEVYVCLSMVDEATTYHAARLLRNRSPEHVARKFINGWVGLYGVPQRVTLDQGGEFEAAFTGMLESHAIYSKVAGSHSPWQNGYAERHGALLGTAWAAIIAEHQSCGRVEMKTALACAIQGKNSVVSRAGHSAQLLAFGRQACFPDLLEEDVWSSASLGHALSIDSEVARMAEMRSAAKVALLRGDIREKIKRALRRAPAGERRAFAPGELVFFWSPRIGKGRYRRDVGCWRGPAVVILPEGHERYYVSWRGRCLLLSTANLKGAGYDTPADQDLRRKEVEAELEKGFLDLTDEPEPPDDQEATVVPQAAGLQPRRVPNGLGRKMTEARRMMQGLKSVKKTLGIPFDKVRKRRLLGARGPRRKSRAAPAEQPHPDDTGLHEQPPPDGPVLEPSAAEQPPRDDAGLHEQPPPDGPFDSVLPDSLQDVWDQAPVAQGEGRGGLAESYDYLDDVPFSLKRKLAEAQQEQLQSQSGVSTKRLRTEDVANFIMVALAEPELKKLENPEVSHDDALANEWLPRGQVRKLAELLDMPLTAARLHRAPRKRLQNPGPRWRRHRVTVMFGEDPKQVMIAEEDPAQVSKRPRHKCPHLWRGVTFFHDANLAHLRKGELKARERAASQAASGQKVFVASSSQVFQVTVASEEVIRAASEDLAENVMKTQAFILKMKANGKELDPKFFDGAEQKAFDKADQKEWQAWLDNKVIEQLDPVTASRVPRARVFRVPARVVRTNKATAGSKDLVAKSRIVLPGHVDPDVLGGELRTDSPTTTMTAVRMAMSVALQRRWRCLLFDVSTAFLSGKSVARDLYCRPPRDLHGVGAFGLWRILKSAYGLAEAPRLWYMQAKDLLLACGFTEVPFAPATFVKVKKRRGKQTTVAILCLHVDDGFLAVEDGEEAKETQKAIDERFSIKEWIVIGEKPVAYLGMKISLQGDTFLNDMTDYVFELKEASLRERGSQSLDATGLKEFRRLIAQLRWPVHLVAPELLCQVSLLAQRVGQATWHDLAEANKLLKALKFVASEGKAKLKVRRLAGQPELVTYFDAALGSSNSLAAQRGEAHFLVEPSVLTSQGKGNLLEFHSNKISRVVRSSMAAECCSMSSSADRLVYNMKLWDALYDGAVTTSSTWRQEIRARGHLVTDARSLYDHVHGSNQLAAERQTSLDILGIRQMVQEGMVSLHWVPTWRQYGDCLTKPMEDLLYVRFKNDGCLNVKQSPADAKEEERRFFLRKAQRERRKLRMHATRDKSTLFCFDVKMTACEHVL</sequence>
<feature type="compositionally biased region" description="Low complexity" evidence="1">
    <location>
        <begin position="148"/>
        <end position="184"/>
    </location>
</feature>
<accession>A0A1Q9ER21</accession>
<feature type="region of interest" description="Disordered" evidence="1">
    <location>
        <begin position="674"/>
        <end position="747"/>
    </location>
</feature>
<dbReference type="Gene3D" id="3.30.420.10">
    <property type="entry name" value="Ribonuclease H-like superfamily/Ribonuclease H"/>
    <property type="match status" value="1"/>
</dbReference>
<feature type="compositionally biased region" description="Polar residues" evidence="1">
    <location>
        <begin position="29"/>
        <end position="39"/>
    </location>
</feature>
<feature type="compositionally biased region" description="Low complexity" evidence="1">
    <location>
        <begin position="381"/>
        <end position="416"/>
    </location>
</feature>
<feature type="region of interest" description="Disordered" evidence="1">
    <location>
        <begin position="1911"/>
        <end position="1983"/>
    </location>
</feature>
<evidence type="ECO:0000256" key="1">
    <source>
        <dbReference type="SAM" id="MobiDB-lite"/>
    </source>
</evidence>
<dbReference type="PROSITE" id="PS50994">
    <property type="entry name" value="INTEGRASE"/>
    <property type="match status" value="1"/>
</dbReference>
<feature type="region of interest" description="Disordered" evidence="1">
    <location>
        <begin position="140"/>
        <end position="198"/>
    </location>
</feature>
<protein>
    <submittedName>
        <fullName evidence="3">Transposon Ty1-ER1 Gag-Pol polyprotein</fullName>
    </submittedName>
</protein>
<dbReference type="OrthoDB" id="421837at2759"/>
<dbReference type="InterPro" id="IPR013103">
    <property type="entry name" value="RVT_2"/>
</dbReference>
<dbReference type="SUPFAM" id="SSF53098">
    <property type="entry name" value="Ribonuclease H-like"/>
    <property type="match status" value="1"/>
</dbReference>
<reference evidence="3 4" key="1">
    <citation type="submission" date="2016-02" db="EMBL/GenBank/DDBJ databases">
        <title>Genome analysis of coral dinoflagellate symbionts highlights evolutionary adaptations to a symbiotic lifestyle.</title>
        <authorList>
            <person name="Aranda M."/>
            <person name="Li Y."/>
            <person name="Liew Y.J."/>
            <person name="Baumgarten S."/>
            <person name="Simakov O."/>
            <person name="Wilson M."/>
            <person name="Piel J."/>
            <person name="Ashoor H."/>
            <person name="Bougouffa S."/>
            <person name="Bajic V.B."/>
            <person name="Ryu T."/>
            <person name="Ravasi T."/>
            <person name="Bayer T."/>
            <person name="Micklem G."/>
            <person name="Kim H."/>
            <person name="Bhak J."/>
            <person name="Lajeunesse T.C."/>
            <person name="Voolstra C.R."/>
        </authorList>
    </citation>
    <scope>NUCLEOTIDE SEQUENCE [LARGE SCALE GENOMIC DNA]</scope>
    <source>
        <strain evidence="3 4">CCMP2467</strain>
    </source>
</reference>
<evidence type="ECO:0000313" key="3">
    <source>
        <dbReference type="EMBL" id="OLQ09870.1"/>
    </source>
</evidence>
<feature type="compositionally biased region" description="Low complexity" evidence="1">
    <location>
        <begin position="40"/>
        <end position="53"/>
    </location>
</feature>
<name>A0A1Q9ER21_SYMMI</name>
<feature type="compositionally biased region" description="Basic residues" evidence="1">
    <location>
        <begin position="1911"/>
        <end position="1927"/>
    </location>
</feature>
<dbReference type="Proteomes" id="UP000186817">
    <property type="component" value="Unassembled WGS sequence"/>
</dbReference>
<dbReference type="EMBL" id="LSRX01000088">
    <property type="protein sequence ID" value="OLQ09870.1"/>
    <property type="molecule type" value="Genomic_DNA"/>
</dbReference>
<dbReference type="GO" id="GO:0003676">
    <property type="term" value="F:nucleic acid binding"/>
    <property type="evidence" value="ECO:0007669"/>
    <property type="project" value="InterPro"/>
</dbReference>
<comment type="caution">
    <text evidence="3">The sequence shown here is derived from an EMBL/GenBank/DDBJ whole genome shotgun (WGS) entry which is preliminary data.</text>
</comment>
<dbReference type="GO" id="GO:0015074">
    <property type="term" value="P:DNA integration"/>
    <property type="evidence" value="ECO:0007669"/>
    <property type="project" value="InterPro"/>
</dbReference>
<feature type="compositionally biased region" description="Low complexity" evidence="1">
    <location>
        <begin position="514"/>
        <end position="527"/>
    </location>
</feature>
<evidence type="ECO:0000259" key="2">
    <source>
        <dbReference type="PROSITE" id="PS50994"/>
    </source>
</evidence>
<gene>
    <name evidence="3" type="primary">TY1B-ER1</name>
    <name evidence="3" type="ORF">AK812_SmicGene6480</name>
</gene>
<dbReference type="InterPro" id="IPR012337">
    <property type="entry name" value="RNaseH-like_sf"/>
</dbReference>
<feature type="compositionally biased region" description="Basic and acidic residues" evidence="1">
    <location>
        <begin position="689"/>
        <end position="705"/>
    </location>
</feature>